<name>A0A8S1EGY1_9PELO</name>
<dbReference type="OrthoDB" id="5869676at2759"/>
<dbReference type="SMART" id="SM00473">
    <property type="entry name" value="PAN_AP"/>
    <property type="match status" value="5"/>
</dbReference>
<feature type="chain" id="PRO_5035760846" description="Apple domain-containing protein" evidence="2">
    <location>
        <begin position="45"/>
        <end position="1261"/>
    </location>
</feature>
<dbReference type="SUPFAM" id="SSF57414">
    <property type="entry name" value="Hairpin loop containing domain-like"/>
    <property type="match status" value="2"/>
</dbReference>
<dbReference type="Proteomes" id="UP000494206">
    <property type="component" value="Unassembled WGS sequence"/>
</dbReference>
<feature type="signal peptide" evidence="2">
    <location>
        <begin position="1"/>
        <end position="44"/>
    </location>
</feature>
<feature type="compositionally biased region" description="Basic and acidic residues" evidence="1">
    <location>
        <begin position="983"/>
        <end position="1003"/>
    </location>
</feature>
<evidence type="ECO:0000256" key="1">
    <source>
        <dbReference type="SAM" id="MobiDB-lite"/>
    </source>
</evidence>
<feature type="compositionally biased region" description="Basic and acidic residues" evidence="1">
    <location>
        <begin position="176"/>
        <end position="186"/>
    </location>
</feature>
<feature type="region of interest" description="Disordered" evidence="1">
    <location>
        <begin position="1095"/>
        <end position="1142"/>
    </location>
</feature>
<dbReference type="InterPro" id="IPR003609">
    <property type="entry name" value="Pan_app"/>
</dbReference>
<feature type="compositionally biased region" description="Basic and acidic residues" evidence="1">
    <location>
        <begin position="933"/>
        <end position="946"/>
    </location>
</feature>
<keyword evidence="5" id="KW-1185">Reference proteome</keyword>
<feature type="region of interest" description="Disordered" evidence="1">
    <location>
        <begin position="909"/>
        <end position="1003"/>
    </location>
</feature>
<feature type="region of interest" description="Disordered" evidence="1">
    <location>
        <begin position="141"/>
        <end position="188"/>
    </location>
</feature>
<feature type="compositionally biased region" description="Basic and acidic residues" evidence="1">
    <location>
        <begin position="337"/>
        <end position="389"/>
    </location>
</feature>
<sequence length="1261" mass="140483">MTVSHCLILLLQITSILRQSHKMTLHTWCGLLFCGLLALNSVEATCSPSFFAKSIKYEEAVEIDFYYTGINLASAAACASFCAQREFCRSAVYNSRTKTCGISYEYTLACVSHVERYKEYEADSNNGDLIQIACVDECPKGSDKNNSSKNDKLDQEGPGKVPIGIITGEPNNGNRPQEDSETEKLPKPKAQGYVTRLVLANISGIPEGGVGVAEPLALPQSDGNVNNQKKNKGKSQICYRTIRHRYLLGGDFEQHDVSSINECRCLCAATYKDGKYKCHSFQYRAGTCTLNKGNHLGHYDLIEQRKTVYQYVDCDVEVLLAVAAKFCPNFKTLVKEDKSKSNKQEPEAAPGKKKENKKDEKKENKKNDKKADKKEEKKIDNKKAVDNKKTNKVSPKIKNVPKIAPKPKPTTAKPKPTTAKPKPTTPKSTTKSTPRPTPKKTERPVSKTEPTTTKAPEPKSKETGHDESVKEDTLIKRNDCFEVIDDHLMVSVAGGLEHDVSIEECQCICANSKKSGKYPFQCASATYYHIERDCILNLENRFMKSKLFEKQVVNFNVSYIGITCPTDKAVTSTADLAKTNCRRSVQETAPTPKKKKNGVNSDECYVELGDFVLEGTAIAVETGITAAECKCKCAQGEKLYVDDCASFLYYYDSKTCLINKQNRFSNPEKFNFVPSLNQSRSYFEWTCANKDAARHKYLSDVCSISQEIVEGNLLNSEGQTVEVKQDTPKLENNVVRTTRLDEKEFLERIEQVEGQIETTTTTEKITTTVAETTTTESETTTAATKNEETEVVVKEIEESLLKKIEEADGELEKKTSETGSNLEEVGTKTVDTNALLKKIEESDEKLSKVTATPPKATTTTEPDATTESANVEEKSSKADNSEIGTHPADQDVLLKKIEKADKELEKKSAEIDNDIKHVHNPNPNSNQTTVETHAVDEKELIKKIEDAENELSTDTTNPPVFVLTEPTPTTTAKLILNKKKSKTSKDKSTGNDKKLESKEIGLREMNEKTIEELINQTVQEKEDAVFDGEEENEEVDPKRVKMKKVEARILEKLSEIEEKSVIPVTSAERRNDKNTQTAVKSNIPQKKRHYLIPEAEGVDDENEDDATEELPAELDEPTTRKLPTTTTTATTTKKSKASGVKTHKFDEKIEKEMPPPLIRTTPEPTTTTPGYPPAGRCSYSALYQTAFFGRRLLKTVRVKSPADCFAACYALRCRSANLISQGDLNSCELYKDSLIDYRRPDMIGYDATTVYFDGINCDGGF</sequence>
<dbReference type="CDD" id="cd01099">
    <property type="entry name" value="PAN_AP_HGF"/>
    <property type="match status" value="2"/>
</dbReference>
<feature type="compositionally biased region" description="Basic and acidic residues" evidence="1">
    <location>
        <begin position="871"/>
        <end position="880"/>
    </location>
</feature>
<feature type="region of interest" description="Disordered" evidence="1">
    <location>
        <begin position="1020"/>
        <end position="1040"/>
    </location>
</feature>
<dbReference type="PROSITE" id="PS50948">
    <property type="entry name" value="PAN"/>
    <property type="match status" value="4"/>
</dbReference>
<feature type="compositionally biased region" description="Basic and acidic residues" evidence="1">
    <location>
        <begin position="807"/>
        <end position="816"/>
    </location>
</feature>
<feature type="domain" description="Apple" evidence="3">
    <location>
        <begin position="238"/>
        <end position="314"/>
    </location>
</feature>
<feature type="domain" description="Apple" evidence="3">
    <location>
        <begin position="1177"/>
        <end position="1257"/>
    </location>
</feature>
<dbReference type="PANTHER" id="PTHR35193">
    <property type="entry name" value="MUCIN 13A, CELL SURFACE-ASSOCIATED-RELATED"/>
    <property type="match status" value="1"/>
</dbReference>
<feature type="region of interest" description="Disordered" evidence="1">
    <location>
        <begin position="843"/>
        <end position="890"/>
    </location>
</feature>
<dbReference type="Pfam" id="PF00024">
    <property type="entry name" value="PAN_1"/>
    <property type="match status" value="5"/>
</dbReference>
<gene>
    <name evidence="4" type="ORF">CBOVIS_LOCUS3183</name>
</gene>
<dbReference type="AlphaFoldDB" id="A0A8S1EGY1"/>
<protein>
    <recommendedName>
        <fullName evidence="3">Apple domain-containing protein</fullName>
    </recommendedName>
</protein>
<feature type="compositionally biased region" description="Low complexity" evidence="1">
    <location>
        <begin position="409"/>
        <end position="434"/>
    </location>
</feature>
<feature type="compositionally biased region" description="Acidic residues" evidence="1">
    <location>
        <begin position="1025"/>
        <end position="1034"/>
    </location>
</feature>
<keyword evidence="2" id="KW-0732">Signal</keyword>
<evidence type="ECO:0000313" key="4">
    <source>
        <dbReference type="EMBL" id="CAB3400192.1"/>
    </source>
</evidence>
<evidence type="ECO:0000259" key="3">
    <source>
        <dbReference type="PROSITE" id="PS50948"/>
    </source>
</evidence>
<feature type="compositionally biased region" description="Low complexity" evidence="1">
    <location>
        <begin position="1120"/>
        <end position="1140"/>
    </location>
</feature>
<feature type="compositionally biased region" description="Low complexity" evidence="1">
    <location>
        <begin position="850"/>
        <end position="866"/>
    </location>
</feature>
<organism evidence="4 5">
    <name type="scientific">Caenorhabditis bovis</name>
    <dbReference type="NCBI Taxonomy" id="2654633"/>
    <lineage>
        <taxon>Eukaryota</taxon>
        <taxon>Metazoa</taxon>
        <taxon>Ecdysozoa</taxon>
        <taxon>Nematoda</taxon>
        <taxon>Chromadorea</taxon>
        <taxon>Rhabditida</taxon>
        <taxon>Rhabditina</taxon>
        <taxon>Rhabditomorpha</taxon>
        <taxon>Rhabditoidea</taxon>
        <taxon>Rhabditidae</taxon>
        <taxon>Peloderinae</taxon>
        <taxon>Caenorhabditis</taxon>
    </lineage>
</organism>
<feature type="compositionally biased region" description="Acidic residues" evidence="1">
    <location>
        <begin position="1096"/>
        <end position="1116"/>
    </location>
</feature>
<dbReference type="PANTHER" id="PTHR35193:SF5">
    <property type="entry name" value="FLOCCULATION PROTEIN FLO11"/>
    <property type="match status" value="1"/>
</dbReference>
<evidence type="ECO:0000256" key="2">
    <source>
        <dbReference type="SAM" id="SignalP"/>
    </source>
</evidence>
<reference evidence="4 5" key="1">
    <citation type="submission" date="2020-04" db="EMBL/GenBank/DDBJ databases">
        <authorList>
            <person name="Laetsch R D."/>
            <person name="Stevens L."/>
            <person name="Kumar S."/>
            <person name="Blaxter L. M."/>
        </authorList>
    </citation>
    <scope>NUCLEOTIDE SEQUENCE [LARGE SCALE GENOMIC DNA]</scope>
</reference>
<feature type="compositionally biased region" description="Basic and acidic residues" evidence="1">
    <location>
        <begin position="456"/>
        <end position="471"/>
    </location>
</feature>
<comment type="caution">
    <text evidence="4">The sequence shown here is derived from an EMBL/GenBank/DDBJ whole genome shotgun (WGS) entry which is preliminary data.</text>
</comment>
<dbReference type="Gene3D" id="3.50.4.10">
    <property type="entry name" value="Hepatocyte Growth Factor"/>
    <property type="match status" value="3"/>
</dbReference>
<feature type="domain" description="Apple" evidence="3">
    <location>
        <begin position="480"/>
        <end position="564"/>
    </location>
</feature>
<feature type="region of interest" description="Disordered" evidence="1">
    <location>
        <begin position="337"/>
        <end position="471"/>
    </location>
</feature>
<evidence type="ECO:0000313" key="5">
    <source>
        <dbReference type="Proteomes" id="UP000494206"/>
    </source>
</evidence>
<feature type="domain" description="Apple" evidence="3">
    <location>
        <begin position="604"/>
        <end position="687"/>
    </location>
</feature>
<feature type="region of interest" description="Disordered" evidence="1">
    <location>
        <begin position="807"/>
        <end position="827"/>
    </location>
</feature>
<accession>A0A8S1EGY1</accession>
<dbReference type="EMBL" id="CADEPM010000002">
    <property type="protein sequence ID" value="CAB3400192.1"/>
    <property type="molecule type" value="Genomic_DNA"/>
</dbReference>
<proteinExistence type="predicted"/>
<feature type="compositionally biased region" description="Polar residues" evidence="1">
    <location>
        <begin position="921"/>
        <end position="931"/>
    </location>
</feature>